<keyword evidence="6 9" id="KW-0812">Transmembrane</keyword>
<feature type="transmembrane region" description="Helical" evidence="9">
    <location>
        <begin position="108"/>
        <end position="130"/>
    </location>
</feature>
<dbReference type="GO" id="GO:0015764">
    <property type="term" value="P:N-acetylglucosamine transport"/>
    <property type="evidence" value="ECO:0007669"/>
    <property type="project" value="TreeGrafter"/>
</dbReference>
<dbReference type="EMBL" id="UGAW01000001">
    <property type="protein sequence ID" value="STG53699.1"/>
    <property type="molecule type" value="Genomic_DNA"/>
</dbReference>
<keyword evidence="3" id="KW-1003">Cell membrane</keyword>
<dbReference type="PROSITE" id="PS51103">
    <property type="entry name" value="PTS_EIIC_TYPE_1"/>
    <property type="match status" value="1"/>
</dbReference>
<dbReference type="GO" id="GO:0008982">
    <property type="term" value="F:protein-N(PI)-phosphohistidine-sugar phosphotransferase activity"/>
    <property type="evidence" value="ECO:0007669"/>
    <property type="project" value="InterPro"/>
</dbReference>
<reference evidence="11 12" key="1">
    <citation type="submission" date="2018-06" db="EMBL/GenBank/DDBJ databases">
        <authorList>
            <consortium name="Pathogen Informatics"/>
            <person name="Doyle S."/>
        </authorList>
    </citation>
    <scope>NUCLEOTIDE SEQUENCE [LARGE SCALE GENOMIC DNA]</scope>
    <source>
        <strain evidence="11 12">NCTC11112</strain>
    </source>
</reference>
<evidence type="ECO:0000256" key="1">
    <source>
        <dbReference type="ARBA" id="ARBA00004651"/>
    </source>
</evidence>
<evidence type="ECO:0000256" key="9">
    <source>
        <dbReference type="SAM" id="Phobius"/>
    </source>
</evidence>
<gene>
    <name evidence="11" type="primary">nagE_2</name>
    <name evidence="11" type="ORF">NCTC11112_04258</name>
</gene>
<dbReference type="AlphaFoldDB" id="A0A376MTE3"/>
<dbReference type="GO" id="GO:0005886">
    <property type="term" value="C:plasma membrane"/>
    <property type="evidence" value="ECO:0007669"/>
    <property type="project" value="UniProtKB-SubCell"/>
</dbReference>
<keyword evidence="8 9" id="KW-0472">Membrane</keyword>
<evidence type="ECO:0000256" key="8">
    <source>
        <dbReference type="ARBA" id="ARBA00023136"/>
    </source>
</evidence>
<evidence type="ECO:0000313" key="11">
    <source>
        <dbReference type="EMBL" id="STG53699.1"/>
    </source>
</evidence>
<evidence type="ECO:0000256" key="4">
    <source>
        <dbReference type="ARBA" id="ARBA00022597"/>
    </source>
</evidence>
<accession>A0A376MTE3</accession>
<dbReference type="InterPro" id="IPR013013">
    <property type="entry name" value="PTS_EIIC_1"/>
</dbReference>
<dbReference type="PANTHER" id="PTHR30009">
    <property type="entry name" value="CYTOCHROME C-TYPE SYNTHESIS PROTEIN AND PTS TRANSMEMBRANE COMPONENT"/>
    <property type="match status" value="1"/>
</dbReference>
<dbReference type="Pfam" id="PF02378">
    <property type="entry name" value="PTS_EIIC"/>
    <property type="match status" value="1"/>
</dbReference>
<dbReference type="InterPro" id="IPR003352">
    <property type="entry name" value="PTS_EIIC"/>
</dbReference>
<feature type="transmembrane region" description="Helical" evidence="9">
    <location>
        <begin position="30"/>
        <end position="47"/>
    </location>
</feature>
<evidence type="ECO:0000259" key="10">
    <source>
        <dbReference type="PROSITE" id="PS51103"/>
    </source>
</evidence>
<keyword evidence="11" id="KW-0808">Transferase</keyword>
<evidence type="ECO:0000256" key="6">
    <source>
        <dbReference type="ARBA" id="ARBA00022692"/>
    </source>
</evidence>
<comment type="subcellular location">
    <subcellularLocation>
        <location evidence="1">Cell membrane</location>
        <topology evidence="1">Multi-pass membrane protein</topology>
    </subcellularLocation>
</comment>
<keyword evidence="2" id="KW-0813">Transport</keyword>
<feature type="domain" description="PTS EIIC type-1" evidence="10">
    <location>
        <begin position="1"/>
        <end position="142"/>
    </location>
</feature>
<feature type="transmembrane region" description="Helical" evidence="9">
    <location>
        <begin position="6"/>
        <end position="23"/>
    </location>
</feature>
<protein>
    <submittedName>
        <fullName evidence="11">N-acetylglucosamine-specific PTS system EIICBA components</fullName>
        <ecNumber evidence="11">2.7.1.-</ecNumber>
    </submittedName>
</protein>
<evidence type="ECO:0000256" key="3">
    <source>
        <dbReference type="ARBA" id="ARBA00022475"/>
    </source>
</evidence>
<evidence type="ECO:0000256" key="7">
    <source>
        <dbReference type="ARBA" id="ARBA00022989"/>
    </source>
</evidence>
<keyword evidence="5" id="KW-0598">Phosphotransferase system</keyword>
<evidence type="ECO:0000313" key="12">
    <source>
        <dbReference type="Proteomes" id="UP000254817"/>
    </source>
</evidence>
<dbReference type="GO" id="GO:0009401">
    <property type="term" value="P:phosphoenolpyruvate-dependent sugar phosphotransferase system"/>
    <property type="evidence" value="ECO:0007669"/>
    <property type="project" value="UniProtKB-KW"/>
</dbReference>
<feature type="transmembrane region" description="Helical" evidence="9">
    <location>
        <begin position="53"/>
        <end position="77"/>
    </location>
</feature>
<sequence length="174" mass="19060">MSGFFPIMMFGLPGAALAMYFAAPKERRPMVGGMLLSVAVTAFLTGVTEPLEFLFMFLAPLLYLLHALLTGISLFVATLLGIHAGFSFSAGAIDYALMYNLPAASQNVWMLLVMGVVFFAIYFVVFSLVIRMFNLKTPGREDKEDEIVTEEANSNTEEGLTQLATNYIAAVGRY</sequence>
<dbReference type="PANTHER" id="PTHR30009:SF4">
    <property type="entry name" value="PTS SYSTEM N-ACETYLGLUCOSAMINE-SPECIFIC EIICBA COMPONENT"/>
    <property type="match status" value="1"/>
</dbReference>
<dbReference type="InterPro" id="IPR050429">
    <property type="entry name" value="PTS_Glucose_EIICBA"/>
</dbReference>
<proteinExistence type="predicted"/>
<evidence type="ECO:0000256" key="5">
    <source>
        <dbReference type="ARBA" id="ARBA00022683"/>
    </source>
</evidence>
<keyword evidence="7 9" id="KW-1133">Transmembrane helix</keyword>
<name>A0A376MTE3_ECOLX</name>
<dbReference type="EC" id="2.7.1.-" evidence="11"/>
<organism evidence="11 12">
    <name type="scientific">Escherichia coli</name>
    <dbReference type="NCBI Taxonomy" id="562"/>
    <lineage>
        <taxon>Bacteria</taxon>
        <taxon>Pseudomonadati</taxon>
        <taxon>Pseudomonadota</taxon>
        <taxon>Gammaproteobacteria</taxon>
        <taxon>Enterobacterales</taxon>
        <taxon>Enterobacteriaceae</taxon>
        <taxon>Escherichia</taxon>
    </lineage>
</organism>
<keyword evidence="4" id="KW-0762">Sugar transport</keyword>
<dbReference type="GO" id="GO:0090563">
    <property type="term" value="F:protein-phosphocysteine-sugar phosphotransferase activity"/>
    <property type="evidence" value="ECO:0007669"/>
    <property type="project" value="TreeGrafter"/>
</dbReference>
<dbReference type="Proteomes" id="UP000254817">
    <property type="component" value="Unassembled WGS sequence"/>
</dbReference>
<evidence type="ECO:0000256" key="2">
    <source>
        <dbReference type="ARBA" id="ARBA00022448"/>
    </source>
</evidence>